<feature type="domain" description="HTH cro/C1-type" evidence="2">
    <location>
        <begin position="38"/>
        <end position="92"/>
    </location>
</feature>
<comment type="caution">
    <text evidence="3">The sequence shown here is derived from an EMBL/GenBank/DDBJ whole genome shotgun (WGS) entry which is preliminary data.</text>
</comment>
<evidence type="ECO:0000256" key="1">
    <source>
        <dbReference type="ARBA" id="ARBA00023125"/>
    </source>
</evidence>
<dbReference type="Proteomes" id="UP000664218">
    <property type="component" value="Unassembled WGS sequence"/>
</dbReference>
<protein>
    <submittedName>
        <fullName evidence="3">Helix-turn-helix transcriptional regulator</fullName>
    </submittedName>
</protein>
<dbReference type="InterPro" id="IPR001387">
    <property type="entry name" value="Cro/C1-type_HTH"/>
</dbReference>
<sequence>MSKAGVSYKEIKKKHLQKPEVKKEYDALELRYSIVKALAKLRKEQNLTQLELADKMKTTPSVISRIESGNQNVSVDTIEKIAKVLGKTPVLSFK</sequence>
<keyword evidence="4" id="KW-1185">Reference proteome</keyword>
<dbReference type="RefSeq" id="WP_207599004.1">
    <property type="nucleotide sequence ID" value="NZ_JAFNJU010000003.1"/>
</dbReference>
<organism evidence="3 4">
    <name type="scientific">Proteiniclasticum aestuarii</name>
    <dbReference type="NCBI Taxonomy" id="2817862"/>
    <lineage>
        <taxon>Bacteria</taxon>
        <taxon>Bacillati</taxon>
        <taxon>Bacillota</taxon>
        <taxon>Clostridia</taxon>
        <taxon>Eubacteriales</taxon>
        <taxon>Clostridiaceae</taxon>
        <taxon>Proteiniclasticum</taxon>
    </lineage>
</organism>
<dbReference type="GO" id="GO:0003677">
    <property type="term" value="F:DNA binding"/>
    <property type="evidence" value="ECO:0007669"/>
    <property type="project" value="UniProtKB-KW"/>
</dbReference>
<proteinExistence type="predicted"/>
<dbReference type="SUPFAM" id="SSF47413">
    <property type="entry name" value="lambda repressor-like DNA-binding domains"/>
    <property type="match status" value="1"/>
</dbReference>
<dbReference type="EMBL" id="JAFNJU010000003">
    <property type="protein sequence ID" value="MBO1264495.1"/>
    <property type="molecule type" value="Genomic_DNA"/>
</dbReference>
<reference evidence="3" key="1">
    <citation type="submission" date="2021-03" db="EMBL/GenBank/DDBJ databases">
        <title>Proteiniclasticum marinus sp. nov., isolated from tidal flat sediment.</title>
        <authorList>
            <person name="Namirimu T."/>
            <person name="Yang J.-A."/>
            <person name="Yang S.-H."/>
            <person name="Kim Y.-J."/>
            <person name="Kwon K.K."/>
        </authorList>
    </citation>
    <scope>NUCLEOTIDE SEQUENCE</scope>
    <source>
        <strain evidence="3">SCR006</strain>
    </source>
</reference>
<gene>
    <name evidence="3" type="ORF">J3A84_05505</name>
</gene>
<dbReference type="InterPro" id="IPR010982">
    <property type="entry name" value="Lambda_DNA-bd_dom_sf"/>
</dbReference>
<dbReference type="SMART" id="SM00530">
    <property type="entry name" value="HTH_XRE"/>
    <property type="match status" value="1"/>
</dbReference>
<dbReference type="Pfam" id="PF01381">
    <property type="entry name" value="HTH_3"/>
    <property type="match status" value="1"/>
</dbReference>
<dbReference type="PANTHER" id="PTHR46797:SF1">
    <property type="entry name" value="METHYLPHOSPHONATE SYNTHASE"/>
    <property type="match status" value="1"/>
</dbReference>
<dbReference type="GO" id="GO:0005829">
    <property type="term" value="C:cytosol"/>
    <property type="evidence" value="ECO:0007669"/>
    <property type="project" value="TreeGrafter"/>
</dbReference>
<evidence type="ECO:0000259" key="2">
    <source>
        <dbReference type="PROSITE" id="PS50943"/>
    </source>
</evidence>
<evidence type="ECO:0000313" key="4">
    <source>
        <dbReference type="Proteomes" id="UP000664218"/>
    </source>
</evidence>
<name>A0A939KK93_9CLOT</name>
<dbReference type="GO" id="GO:0003700">
    <property type="term" value="F:DNA-binding transcription factor activity"/>
    <property type="evidence" value="ECO:0007669"/>
    <property type="project" value="TreeGrafter"/>
</dbReference>
<evidence type="ECO:0000313" key="3">
    <source>
        <dbReference type="EMBL" id="MBO1264495.1"/>
    </source>
</evidence>
<dbReference type="AlphaFoldDB" id="A0A939KK93"/>
<dbReference type="PROSITE" id="PS50943">
    <property type="entry name" value="HTH_CROC1"/>
    <property type="match status" value="1"/>
</dbReference>
<dbReference type="InterPro" id="IPR050807">
    <property type="entry name" value="TransReg_Diox_bact_type"/>
</dbReference>
<dbReference type="CDD" id="cd00093">
    <property type="entry name" value="HTH_XRE"/>
    <property type="match status" value="1"/>
</dbReference>
<dbReference type="Gene3D" id="1.10.260.40">
    <property type="entry name" value="lambda repressor-like DNA-binding domains"/>
    <property type="match status" value="1"/>
</dbReference>
<accession>A0A939KK93</accession>
<dbReference type="PANTHER" id="PTHR46797">
    <property type="entry name" value="HTH-TYPE TRANSCRIPTIONAL REGULATOR"/>
    <property type="match status" value="1"/>
</dbReference>
<keyword evidence="1" id="KW-0238">DNA-binding</keyword>